<dbReference type="Proteomes" id="UP001296706">
    <property type="component" value="Unassembled WGS sequence"/>
</dbReference>
<dbReference type="InterPro" id="IPR019595">
    <property type="entry name" value="DUF2470"/>
</dbReference>
<sequence length="270" mass="28928">MASIRLRRPPAPTDAERARSVVARGGSAFLVGTGAPRTAPLVHHVRADGSAVLLLADDDPVVDRIRKAPGAEFAAMLELADHAPVDLREPVRALLWVTGRLWLPDPEAARRVALQVADVRPHPELLQLGHGATLVRLDPGSAVLSDAEGSAALAPVELAGARPDPFCRYEQHWLAHLEEAHPEVLISLARHLPPRLRELRGARIRPLGVDRCGLRLRVEGPAGDTTSGTDHDVRLAWREPATTVDELRVQMGLLVGCPFQGTGASAADAS</sequence>
<reference evidence="2 3" key="1">
    <citation type="submission" date="2020-04" db="EMBL/GenBank/DDBJ databases">
        <authorList>
            <person name="Klaysubun C."/>
            <person name="Duangmal K."/>
            <person name="Lipun K."/>
        </authorList>
    </citation>
    <scope>NUCLEOTIDE SEQUENCE [LARGE SCALE GENOMIC DNA]</scope>
    <source>
        <strain evidence="2 3">JCM 11839</strain>
    </source>
</reference>
<proteinExistence type="predicted"/>
<evidence type="ECO:0000259" key="1">
    <source>
        <dbReference type="Pfam" id="PF10615"/>
    </source>
</evidence>
<keyword evidence="3" id="KW-1185">Reference proteome</keyword>
<dbReference type="RefSeq" id="WP_169399061.1">
    <property type="nucleotide sequence ID" value="NZ_BAAAJH010000001.1"/>
</dbReference>
<feature type="domain" description="DUF2470" evidence="1">
    <location>
        <begin position="170"/>
        <end position="250"/>
    </location>
</feature>
<gene>
    <name evidence="2" type="ORF">HF577_28515</name>
</gene>
<dbReference type="EMBL" id="JAAXKY010000125">
    <property type="protein sequence ID" value="NMH81023.1"/>
    <property type="molecule type" value="Genomic_DNA"/>
</dbReference>
<dbReference type="InterPro" id="IPR037119">
    <property type="entry name" value="Haem_oxidase_HugZ-like_sf"/>
</dbReference>
<dbReference type="SUPFAM" id="SSF50475">
    <property type="entry name" value="FMN-binding split barrel"/>
    <property type="match status" value="1"/>
</dbReference>
<organism evidence="2 3">
    <name type="scientific">Pseudonocardia xinjiangensis</name>
    <dbReference type="NCBI Taxonomy" id="75289"/>
    <lineage>
        <taxon>Bacteria</taxon>
        <taxon>Bacillati</taxon>
        <taxon>Actinomycetota</taxon>
        <taxon>Actinomycetes</taxon>
        <taxon>Pseudonocardiales</taxon>
        <taxon>Pseudonocardiaceae</taxon>
        <taxon>Pseudonocardia</taxon>
    </lineage>
</organism>
<accession>A0ABX1RP52</accession>
<comment type="caution">
    <text evidence="2">The sequence shown here is derived from an EMBL/GenBank/DDBJ whole genome shotgun (WGS) entry which is preliminary data.</text>
</comment>
<name>A0ABX1RP52_9PSEU</name>
<dbReference type="Pfam" id="PF10615">
    <property type="entry name" value="DUF2470"/>
    <property type="match status" value="1"/>
</dbReference>
<evidence type="ECO:0000313" key="2">
    <source>
        <dbReference type="EMBL" id="NMH81023.1"/>
    </source>
</evidence>
<protein>
    <submittedName>
        <fullName evidence="2">DUF2470 domain-containing protein</fullName>
    </submittedName>
</protein>
<evidence type="ECO:0000313" key="3">
    <source>
        <dbReference type="Proteomes" id="UP001296706"/>
    </source>
</evidence>
<dbReference type="Gene3D" id="3.20.180.10">
    <property type="entry name" value="PNP-oxidase-like"/>
    <property type="match status" value="1"/>
</dbReference>